<dbReference type="Pfam" id="PF11838">
    <property type="entry name" value="ERAP1_C"/>
    <property type="match status" value="1"/>
</dbReference>
<evidence type="ECO:0000259" key="13">
    <source>
        <dbReference type="Pfam" id="PF11838"/>
    </source>
</evidence>
<dbReference type="GO" id="GO:0008270">
    <property type="term" value="F:zinc ion binding"/>
    <property type="evidence" value="ECO:0007669"/>
    <property type="project" value="UniProtKB-UniRule"/>
</dbReference>
<evidence type="ECO:0000256" key="4">
    <source>
        <dbReference type="ARBA" id="ARBA00022723"/>
    </source>
</evidence>
<accession>A0A8T9BNL5</accession>
<evidence type="ECO:0000256" key="6">
    <source>
        <dbReference type="ARBA" id="ARBA00022833"/>
    </source>
</evidence>
<dbReference type="PANTHER" id="PTHR11533:SF171">
    <property type="entry name" value="AMINOPEPTIDASE"/>
    <property type="match status" value="1"/>
</dbReference>
<feature type="site" description="Transition state stabilizer" evidence="10">
    <location>
        <position position="450"/>
    </location>
</feature>
<dbReference type="Gene3D" id="1.10.390.10">
    <property type="entry name" value="Neutral Protease Domain 2"/>
    <property type="match status" value="2"/>
</dbReference>
<keyword evidence="16" id="KW-1185">Reference proteome</keyword>
<evidence type="ECO:0000256" key="2">
    <source>
        <dbReference type="ARBA" id="ARBA00022438"/>
    </source>
</evidence>
<evidence type="ECO:0000256" key="7">
    <source>
        <dbReference type="ARBA" id="ARBA00023049"/>
    </source>
</evidence>
<dbReference type="Gene3D" id="1.25.50.20">
    <property type="match status" value="1"/>
</dbReference>
<dbReference type="Proteomes" id="UP000469559">
    <property type="component" value="Unassembled WGS sequence"/>
</dbReference>
<keyword evidence="4 9" id="KW-0479">Metal-binding</keyword>
<feature type="domain" description="ERAP1-like C-terminal" evidence="13">
    <location>
        <begin position="583"/>
        <end position="896"/>
    </location>
</feature>
<keyword evidence="6 9" id="KW-0862">Zinc</keyword>
<dbReference type="Pfam" id="PF01433">
    <property type="entry name" value="Peptidase_M1"/>
    <property type="match status" value="1"/>
</dbReference>
<dbReference type="SUPFAM" id="SSF63737">
    <property type="entry name" value="Leukotriene A4 hydrolase N-terminal domain"/>
    <property type="match status" value="1"/>
</dbReference>
<comment type="similarity">
    <text evidence="1 11">Belongs to the peptidase M1 family.</text>
</comment>
<dbReference type="FunFam" id="2.60.40.1730:FF:000002">
    <property type="entry name" value="Aminopeptidase"/>
    <property type="match status" value="1"/>
</dbReference>
<dbReference type="GO" id="GO:0070006">
    <property type="term" value="F:metalloaminopeptidase activity"/>
    <property type="evidence" value="ECO:0007669"/>
    <property type="project" value="TreeGrafter"/>
</dbReference>
<evidence type="ECO:0000256" key="5">
    <source>
        <dbReference type="ARBA" id="ARBA00022801"/>
    </source>
</evidence>
<dbReference type="Gene3D" id="2.60.40.1730">
    <property type="entry name" value="tricorn interacting facor f3 domain"/>
    <property type="match status" value="1"/>
</dbReference>
<protein>
    <recommendedName>
        <fullName evidence="11">Aminopeptidase</fullName>
        <ecNumber evidence="11">3.4.11.-</ecNumber>
    </recommendedName>
</protein>
<feature type="binding site" evidence="9">
    <location>
        <position position="364"/>
    </location>
    <ligand>
        <name>Zn(2+)</name>
        <dbReference type="ChEBI" id="CHEBI:29105"/>
        <note>catalytic</note>
    </ligand>
</feature>
<keyword evidence="5 11" id="KW-0378">Hydrolase</keyword>
<keyword evidence="3 11" id="KW-0645">Protease</keyword>
<evidence type="ECO:0000256" key="8">
    <source>
        <dbReference type="PIRSR" id="PIRSR634016-1"/>
    </source>
</evidence>
<sequence length="920" mass="103293">MAPSDTLDRDILPDTVKAINYDLSIYDIELGGAFSYQGTVSILSKITKGTKEIVLNSHQLKIHSAEVSVDQKSFKASDISYDAPRQRATLSFTDELPVSEKAALVIKFQGTINNDMAGFYRSKYKPVVPPAASVPKDGEDHVMFSTQFESCDARRAFPCFDEPNLKATFDFQIELPEDQVALSNMPEKETKKAKDGYKVISFDRTPIMSTYLLTWAVGDFEYVEAFTERKYEGKNIPVRVYTTRGLKSQAQYALDHAPKIIDYFSEIFDIDYPLPKSDLLAVHEFVSPHVLINYEWFNPINSYSSLTVQWGRIPAHFNYHTYVDITDAISEGWGLVTYRTTAVLFDEKTSDARFKNRIAYVVAHELAHQWFGDLVTMDWWSELWLNEGFATWVGWLATDHLHPDWNVWPQFVSEGMQTAFTLDSLRSSHAIEVPVKDALDVDQIFDAISYLKGSSTIRMLATHLGQETFLKGVSNYLKAHSYGNATTADLWSALSQASGQDVNTLIDPWIRKIGFPVVTVAEEPGQIGVRQSRYLSTGDVKSEDDSTTWWVPLGFEGKVGTKGATSIGLTKKEDFVRNVDDEFYKINKDNAGFYRTNYPPARMAKLGTQIDRLSVSDKIGLIGDAGALALSGEAATPGLLAFVEGFQSETNYLVWSQILGSLGTVKSIFSEDTAVSEGLKKFTLKLISPAVEKIGWETSPNDDFLTTQLRSLLLLTAGLNGHEQATAEAKRRFQLYTSGTDKSAIHPNLRGAIFGIAMRHGDTAEYEALKKEWHTTPSVDGKEIALRAMGRLQNLDLLPQYHNFIFTEVATQDVHTGSMALAANPKTRGLNWKYIQDNFESIHARLSKNMVVLDRFLKLSLQKFNEREKEVEIKSFFEGKDNRGYDRTLGVVSDTILGRAAYKERDASVILEWLKTHGYA</sequence>
<evidence type="ECO:0000256" key="1">
    <source>
        <dbReference type="ARBA" id="ARBA00010136"/>
    </source>
</evidence>
<evidence type="ECO:0000259" key="14">
    <source>
        <dbReference type="Pfam" id="PF17900"/>
    </source>
</evidence>
<dbReference type="GO" id="GO:0006508">
    <property type="term" value="P:proteolysis"/>
    <property type="evidence" value="ECO:0007669"/>
    <property type="project" value="UniProtKB-KW"/>
</dbReference>
<dbReference type="EMBL" id="QGMF01000080">
    <property type="protein sequence ID" value="TVY19909.1"/>
    <property type="molecule type" value="Genomic_DNA"/>
</dbReference>
<proteinExistence type="inferred from homology"/>
<dbReference type="GO" id="GO:0042277">
    <property type="term" value="F:peptide binding"/>
    <property type="evidence" value="ECO:0007669"/>
    <property type="project" value="TreeGrafter"/>
</dbReference>
<dbReference type="AlphaFoldDB" id="A0A8T9BNL5"/>
<dbReference type="GO" id="GO:0005737">
    <property type="term" value="C:cytoplasm"/>
    <property type="evidence" value="ECO:0007669"/>
    <property type="project" value="TreeGrafter"/>
</dbReference>
<keyword evidence="2 11" id="KW-0031">Aminopeptidase</keyword>
<dbReference type="EC" id="3.4.11.-" evidence="11"/>
<evidence type="ECO:0000256" key="10">
    <source>
        <dbReference type="PIRSR" id="PIRSR634016-4"/>
    </source>
</evidence>
<feature type="domain" description="Peptidase M1 membrane alanine aminopeptidase" evidence="12">
    <location>
        <begin position="331"/>
        <end position="509"/>
    </location>
</feature>
<evidence type="ECO:0000313" key="15">
    <source>
        <dbReference type="EMBL" id="TVY19909.1"/>
    </source>
</evidence>
<dbReference type="FunFam" id="1.10.390.10:FF:000006">
    <property type="entry name" value="Puromycin-sensitive aminopeptidase"/>
    <property type="match status" value="1"/>
</dbReference>
<evidence type="ECO:0000256" key="9">
    <source>
        <dbReference type="PIRSR" id="PIRSR634016-3"/>
    </source>
</evidence>
<feature type="binding site" evidence="9">
    <location>
        <position position="387"/>
    </location>
    <ligand>
        <name>Zn(2+)</name>
        <dbReference type="ChEBI" id="CHEBI:29105"/>
        <note>catalytic</note>
    </ligand>
</feature>
<dbReference type="PRINTS" id="PR00756">
    <property type="entry name" value="ALADIPTASE"/>
</dbReference>
<dbReference type="InterPro" id="IPR034016">
    <property type="entry name" value="M1_APN-typ"/>
</dbReference>
<dbReference type="GO" id="GO:0016020">
    <property type="term" value="C:membrane"/>
    <property type="evidence" value="ECO:0007669"/>
    <property type="project" value="TreeGrafter"/>
</dbReference>
<dbReference type="SUPFAM" id="SSF55486">
    <property type="entry name" value="Metalloproteases ('zincins'), catalytic domain"/>
    <property type="match status" value="2"/>
</dbReference>
<dbReference type="CDD" id="cd09601">
    <property type="entry name" value="M1_APN-Q_like"/>
    <property type="match status" value="1"/>
</dbReference>
<dbReference type="FunFam" id="1.25.50.20:FF:000002">
    <property type="entry name" value="Aminopeptidase"/>
    <property type="match status" value="1"/>
</dbReference>
<name>A0A8T9BNL5_9HELO</name>
<evidence type="ECO:0000256" key="11">
    <source>
        <dbReference type="RuleBase" id="RU364040"/>
    </source>
</evidence>
<dbReference type="InterPro" id="IPR024571">
    <property type="entry name" value="ERAP1-like_C_dom"/>
</dbReference>
<dbReference type="OrthoDB" id="10031169at2759"/>
<reference evidence="15 16" key="1">
    <citation type="submission" date="2018-05" db="EMBL/GenBank/DDBJ databases">
        <title>Whole genome sequencing for identification of molecular markers to develop diagnostic detection tools for the regulated plant pathogen Lachnellula willkommii.</title>
        <authorList>
            <person name="Giroux E."/>
            <person name="Bilodeau G."/>
        </authorList>
    </citation>
    <scope>NUCLEOTIDE SEQUENCE [LARGE SCALE GENOMIC DNA]</scope>
    <source>
        <strain evidence="15 16">CBS 203.66</strain>
    </source>
</reference>
<dbReference type="FunFam" id="2.60.40.1910:FF:000004">
    <property type="entry name" value="Aminopeptidase"/>
    <property type="match status" value="1"/>
</dbReference>
<evidence type="ECO:0000256" key="3">
    <source>
        <dbReference type="ARBA" id="ARBA00022670"/>
    </source>
</evidence>
<feature type="domain" description="Aminopeptidase N-like N-terminal" evidence="14">
    <location>
        <begin position="31"/>
        <end position="212"/>
    </location>
</feature>
<dbReference type="PANTHER" id="PTHR11533">
    <property type="entry name" value="PROTEASE M1 ZINC METALLOPROTEASE"/>
    <property type="match status" value="1"/>
</dbReference>
<evidence type="ECO:0000313" key="16">
    <source>
        <dbReference type="Proteomes" id="UP000469559"/>
    </source>
</evidence>
<dbReference type="InterPro" id="IPR001930">
    <property type="entry name" value="Peptidase_M1"/>
</dbReference>
<dbReference type="InterPro" id="IPR045357">
    <property type="entry name" value="Aminopeptidase_N-like_N"/>
</dbReference>
<gene>
    <name evidence="15" type="primary">APE2_0</name>
    <name evidence="15" type="ORF">LARI1_G002926</name>
</gene>
<dbReference type="InterPro" id="IPR014782">
    <property type="entry name" value="Peptidase_M1_dom"/>
</dbReference>
<dbReference type="InterPro" id="IPR042097">
    <property type="entry name" value="Aminopeptidase_N-like_N_sf"/>
</dbReference>
<comment type="caution">
    <text evidence="15">The sequence shown here is derived from an EMBL/GenBank/DDBJ whole genome shotgun (WGS) entry which is preliminary data.</text>
</comment>
<evidence type="ECO:0000259" key="12">
    <source>
        <dbReference type="Pfam" id="PF01433"/>
    </source>
</evidence>
<feature type="binding site" evidence="9">
    <location>
        <position position="368"/>
    </location>
    <ligand>
        <name>Zn(2+)</name>
        <dbReference type="ChEBI" id="CHEBI:29105"/>
        <note>catalytic</note>
    </ligand>
</feature>
<comment type="cofactor">
    <cofactor evidence="9 11">
        <name>Zn(2+)</name>
        <dbReference type="ChEBI" id="CHEBI:29105"/>
    </cofactor>
    <text evidence="9 11">Binds 1 zinc ion per subunit.</text>
</comment>
<dbReference type="InterPro" id="IPR027268">
    <property type="entry name" value="Peptidase_M4/M1_CTD_sf"/>
</dbReference>
<keyword evidence="7 11" id="KW-0482">Metalloprotease</keyword>
<dbReference type="GO" id="GO:0043171">
    <property type="term" value="P:peptide catabolic process"/>
    <property type="evidence" value="ECO:0007669"/>
    <property type="project" value="TreeGrafter"/>
</dbReference>
<dbReference type="InterPro" id="IPR050344">
    <property type="entry name" value="Peptidase_M1_aminopeptidases"/>
</dbReference>
<dbReference type="Gene3D" id="2.60.40.1910">
    <property type="match status" value="1"/>
</dbReference>
<feature type="active site" description="Proton acceptor" evidence="8">
    <location>
        <position position="365"/>
    </location>
</feature>
<dbReference type="Pfam" id="PF17900">
    <property type="entry name" value="Peptidase_M1_N"/>
    <property type="match status" value="1"/>
</dbReference>
<organism evidence="15 16">
    <name type="scientific">Lachnellula arida</name>
    <dbReference type="NCBI Taxonomy" id="1316785"/>
    <lineage>
        <taxon>Eukaryota</taxon>
        <taxon>Fungi</taxon>
        <taxon>Dikarya</taxon>
        <taxon>Ascomycota</taxon>
        <taxon>Pezizomycotina</taxon>
        <taxon>Leotiomycetes</taxon>
        <taxon>Helotiales</taxon>
        <taxon>Lachnaceae</taxon>
        <taxon>Lachnellula</taxon>
    </lineage>
</organism>